<dbReference type="AlphaFoldDB" id="A0A7W7WBQ6"/>
<reference evidence="1 2" key="1">
    <citation type="submission" date="2020-08" db="EMBL/GenBank/DDBJ databases">
        <title>Sequencing the genomes of 1000 actinobacteria strains.</title>
        <authorList>
            <person name="Klenk H.-P."/>
        </authorList>
    </citation>
    <scope>NUCLEOTIDE SEQUENCE [LARGE SCALE GENOMIC DNA]</scope>
    <source>
        <strain evidence="1 2">DSM 43023</strain>
    </source>
</reference>
<dbReference type="Proteomes" id="UP000534286">
    <property type="component" value="Unassembled WGS sequence"/>
</dbReference>
<comment type="caution">
    <text evidence="1">The sequence shown here is derived from an EMBL/GenBank/DDBJ whole genome shotgun (WGS) entry which is preliminary data.</text>
</comment>
<evidence type="ECO:0000313" key="1">
    <source>
        <dbReference type="EMBL" id="MBB4941802.1"/>
    </source>
</evidence>
<organism evidence="1 2">
    <name type="scientific">Streptosporangium album</name>
    <dbReference type="NCBI Taxonomy" id="47479"/>
    <lineage>
        <taxon>Bacteria</taxon>
        <taxon>Bacillati</taxon>
        <taxon>Actinomycetota</taxon>
        <taxon>Actinomycetes</taxon>
        <taxon>Streptosporangiales</taxon>
        <taxon>Streptosporangiaceae</taxon>
        <taxon>Streptosporangium</taxon>
    </lineage>
</organism>
<dbReference type="EMBL" id="JACHJU010000003">
    <property type="protein sequence ID" value="MBB4941802.1"/>
    <property type="molecule type" value="Genomic_DNA"/>
</dbReference>
<accession>A0A7W7WBQ6</accession>
<keyword evidence="2" id="KW-1185">Reference proteome</keyword>
<proteinExistence type="predicted"/>
<sequence>MNIRQAAGMTVQRRRAGQLAVMAALRTASSALPAPSL</sequence>
<name>A0A7W7WBQ6_9ACTN</name>
<gene>
    <name evidence="1" type="ORF">FHR32_006188</name>
</gene>
<evidence type="ECO:0000313" key="2">
    <source>
        <dbReference type="Proteomes" id="UP000534286"/>
    </source>
</evidence>
<protein>
    <submittedName>
        <fullName evidence="1">Uncharacterized protein</fullName>
    </submittedName>
</protein>